<evidence type="ECO:0000313" key="11">
    <source>
        <dbReference type="EMBL" id="AUN44831.1"/>
    </source>
</evidence>
<dbReference type="EMBL" id="KY673119">
    <property type="protein sequence ID" value="AUN44835.1"/>
    <property type="molecule type" value="Genomic_DNA"/>
</dbReference>
<dbReference type="GO" id="GO:0009522">
    <property type="term" value="C:photosystem I"/>
    <property type="evidence" value="ECO:0007669"/>
    <property type="project" value="UniProtKB-KW"/>
</dbReference>
<dbReference type="SUPFAM" id="SSF81548">
    <property type="entry name" value="Subunit XII of photosystem I reaction centre, PsaM"/>
    <property type="match status" value="1"/>
</dbReference>
<dbReference type="HAMAP" id="MF_00828">
    <property type="entry name" value="PSI_PsaM"/>
    <property type="match status" value="1"/>
</dbReference>
<keyword evidence="8" id="KW-0934">Plastid</keyword>
<keyword evidence="6 7" id="KW-0472">Membrane</keyword>
<dbReference type="EMBL" id="KY673115">
    <property type="protein sequence ID" value="AUN44827.1"/>
    <property type="molecule type" value="Genomic_DNA"/>
</dbReference>
<comment type="similarity">
    <text evidence="7">Belongs to the PsaM family.</text>
</comment>
<dbReference type="AlphaFoldDB" id="A0A1W5LF57"/>
<keyword evidence="3 7" id="KW-0603">Photosystem I</keyword>
<sequence length="33" mass="3624">MTSISDSQIILVLVSALTTSFLALRPGNELYNR</sequence>
<keyword evidence="4 7" id="KW-1133">Transmembrane helix</keyword>
<accession>A0A1W5LF57</accession>
<dbReference type="EMBL" id="KY673117">
    <property type="protein sequence ID" value="AUN44831.1"/>
    <property type="molecule type" value="Genomic_DNA"/>
</dbReference>
<keyword evidence="2 7" id="KW-0812">Transmembrane</keyword>
<evidence type="ECO:0000313" key="8">
    <source>
        <dbReference type="EMBL" id="AND77662.1"/>
    </source>
</evidence>
<dbReference type="EMBL" id="KU693469">
    <property type="protein sequence ID" value="AND77662.1"/>
    <property type="molecule type" value="Genomic_DNA"/>
</dbReference>
<reference evidence="9" key="2">
    <citation type="submission" date="2017-02" db="EMBL/GenBank/DDBJ databases">
        <title>Systematics and cryptic speciation in Isoetes from Hengduan Mountains of China as revealed by morphology, phylogeography and phylogeny.</title>
        <authorList>
            <person name="Liu X."/>
            <person name="Li X."/>
            <person name="Huang Y."/>
        </authorList>
    </citation>
    <scope>NUCLEOTIDE SEQUENCE</scope>
    <source>
        <strain evidence="9">BY</strain>
        <strain evidence="10">DC2</strain>
        <strain evidence="11">DC4</strain>
        <strain evidence="13">GH</strain>
        <strain evidence="12">JL</strain>
    </source>
</reference>
<dbReference type="EMBL" id="KY673116">
    <property type="protein sequence ID" value="AUN44829.1"/>
    <property type="molecule type" value="Genomic_DNA"/>
</dbReference>
<dbReference type="NCBIfam" id="TIGR03053">
    <property type="entry name" value="PS_I_psaM"/>
    <property type="match status" value="1"/>
</dbReference>
<dbReference type="EMBL" id="KY673118">
    <property type="protein sequence ID" value="AUN44833.1"/>
    <property type="molecule type" value="Genomic_DNA"/>
</dbReference>
<dbReference type="GO" id="GO:0015979">
    <property type="term" value="P:photosynthesis"/>
    <property type="evidence" value="ECO:0007669"/>
    <property type="project" value="UniProtKB-UniRule"/>
</dbReference>
<dbReference type="GO" id="GO:0009535">
    <property type="term" value="C:chloroplast thylakoid membrane"/>
    <property type="evidence" value="ECO:0007669"/>
    <property type="project" value="UniProtKB-SubCell"/>
</dbReference>
<organism evidence="8">
    <name type="scientific">Isoetes hypsophila</name>
    <dbReference type="NCBI Taxonomy" id="283156"/>
    <lineage>
        <taxon>Eukaryota</taxon>
        <taxon>Viridiplantae</taxon>
        <taxon>Streptophyta</taxon>
        <taxon>Embryophyta</taxon>
        <taxon>Tracheophyta</taxon>
        <taxon>Lycopodiopsida</taxon>
        <taxon>Isoetales</taxon>
        <taxon>Isoetaceae</taxon>
        <taxon>Isoetes</taxon>
    </lineage>
</organism>
<evidence type="ECO:0000313" key="13">
    <source>
        <dbReference type="EMBL" id="AUN44835.1"/>
    </source>
</evidence>
<name>A0A1W5LF57_9TRAC</name>
<evidence type="ECO:0000256" key="3">
    <source>
        <dbReference type="ARBA" id="ARBA00022836"/>
    </source>
</evidence>
<dbReference type="InterPro" id="IPR010010">
    <property type="entry name" value="PSI_PsaM"/>
</dbReference>
<evidence type="ECO:0000256" key="1">
    <source>
        <dbReference type="ARBA" id="ARBA00022531"/>
    </source>
</evidence>
<evidence type="ECO:0000256" key="4">
    <source>
        <dbReference type="ARBA" id="ARBA00022989"/>
    </source>
</evidence>
<keyword evidence="8" id="KW-0150">Chloroplast</keyword>
<keyword evidence="5 7" id="KW-0793">Thylakoid</keyword>
<protein>
    <recommendedName>
        <fullName evidence="7">Photosystem I reaction center subunit XII</fullName>
    </recommendedName>
    <alternativeName>
        <fullName evidence="7">PSI-M</fullName>
    </alternativeName>
</protein>
<evidence type="ECO:0000313" key="10">
    <source>
        <dbReference type="EMBL" id="AUN44829.1"/>
    </source>
</evidence>
<evidence type="ECO:0000313" key="9">
    <source>
        <dbReference type="EMBL" id="AUN44827.1"/>
    </source>
</evidence>
<geneLocation type="chloroplast" evidence="8"/>
<dbReference type="InterPro" id="IPR037279">
    <property type="entry name" value="PSI_PsaM_sf"/>
</dbReference>
<evidence type="ECO:0000256" key="5">
    <source>
        <dbReference type="ARBA" id="ARBA00023078"/>
    </source>
</evidence>
<proteinExistence type="inferred from homology"/>
<evidence type="ECO:0000256" key="6">
    <source>
        <dbReference type="ARBA" id="ARBA00023136"/>
    </source>
</evidence>
<evidence type="ECO:0000256" key="2">
    <source>
        <dbReference type="ARBA" id="ARBA00022692"/>
    </source>
</evidence>
<comment type="subcellular location">
    <subcellularLocation>
        <location evidence="7">Plastid</location>
        <location evidence="7">Chloroplast thylakoid membrane</location>
        <topology evidence="7">Single-pass membrane protein</topology>
    </subcellularLocation>
</comment>
<dbReference type="Pfam" id="PF07465">
    <property type="entry name" value="PsaM"/>
    <property type="match status" value="1"/>
</dbReference>
<keyword evidence="1 7" id="KW-0602">Photosynthesis</keyword>
<gene>
    <name evidence="7 8" type="primary">psaM</name>
</gene>
<evidence type="ECO:0000313" key="12">
    <source>
        <dbReference type="EMBL" id="AUN44833.1"/>
    </source>
</evidence>
<reference evidence="8" key="1">
    <citation type="submission" date="2016-02" db="EMBL/GenBank/DDBJ databases">
        <title>Shaping phylogeographic patterns and speciation within Chinese Isoetes through geological and climate changes.</title>
        <authorList>
            <person name="Liu X."/>
            <person name="Li X."/>
            <person name="Huang Y."/>
        </authorList>
    </citation>
    <scope>NUCLEOTIDE SEQUENCE</scope>
</reference>
<evidence type="ECO:0000256" key="7">
    <source>
        <dbReference type="HAMAP-Rule" id="MF_00828"/>
    </source>
</evidence>